<dbReference type="AlphaFoldDB" id="A0A6A6AVB7"/>
<dbReference type="Proteomes" id="UP000799438">
    <property type="component" value="Unassembled WGS sequence"/>
</dbReference>
<gene>
    <name evidence="1" type="ORF">K452DRAFT_303744</name>
</gene>
<accession>A0A6A6AVB7</accession>
<evidence type="ECO:0000313" key="1">
    <source>
        <dbReference type="EMBL" id="KAF2135158.1"/>
    </source>
</evidence>
<organism evidence="1 2">
    <name type="scientific">Aplosporella prunicola CBS 121167</name>
    <dbReference type="NCBI Taxonomy" id="1176127"/>
    <lineage>
        <taxon>Eukaryota</taxon>
        <taxon>Fungi</taxon>
        <taxon>Dikarya</taxon>
        <taxon>Ascomycota</taxon>
        <taxon>Pezizomycotina</taxon>
        <taxon>Dothideomycetes</taxon>
        <taxon>Dothideomycetes incertae sedis</taxon>
        <taxon>Botryosphaeriales</taxon>
        <taxon>Aplosporellaceae</taxon>
        <taxon>Aplosporella</taxon>
    </lineage>
</organism>
<evidence type="ECO:0000313" key="2">
    <source>
        <dbReference type="Proteomes" id="UP000799438"/>
    </source>
</evidence>
<dbReference type="GeneID" id="54300261"/>
<keyword evidence="2" id="KW-1185">Reference proteome</keyword>
<sequence length="199" mass="22483">MAELSRPGVDMVSSEKIDFRGLGLDQEVQQRFKELTELDSYQLDGYITGVATVEPPLYRMTSTGISPSLQFVELDSDHNHGEYRVTSRGTLQVHKNLERKRSAEEIKSLANKPVPVSVAGDIRRAILVHYNALCDRVDEINALRSARYKAVHEASTKNVLLVRELPSELKLTKEDKKQFLSVHSHVLDPSDSQKTRSLR</sequence>
<proteinExistence type="predicted"/>
<name>A0A6A6AVB7_9PEZI</name>
<dbReference type="EMBL" id="ML995651">
    <property type="protein sequence ID" value="KAF2135158.1"/>
    <property type="molecule type" value="Genomic_DNA"/>
</dbReference>
<dbReference type="RefSeq" id="XP_033390877.1">
    <property type="nucleotide sequence ID" value="XM_033542764.1"/>
</dbReference>
<reference evidence="1" key="1">
    <citation type="journal article" date="2020" name="Stud. Mycol.">
        <title>101 Dothideomycetes genomes: a test case for predicting lifestyles and emergence of pathogens.</title>
        <authorList>
            <person name="Haridas S."/>
            <person name="Albert R."/>
            <person name="Binder M."/>
            <person name="Bloem J."/>
            <person name="Labutti K."/>
            <person name="Salamov A."/>
            <person name="Andreopoulos B."/>
            <person name="Baker S."/>
            <person name="Barry K."/>
            <person name="Bills G."/>
            <person name="Bluhm B."/>
            <person name="Cannon C."/>
            <person name="Castanera R."/>
            <person name="Culley D."/>
            <person name="Daum C."/>
            <person name="Ezra D."/>
            <person name="Gonzalez J."/>
            <person name="Henrissat B."/>
            <person name="Kuo A."/>
            <person name="Liang C."/>
            <person name="Lipzen A."/>
            <person name="Lutzoni F."/>
            <person name="Magnuson J."/>
            <person name="Mondo S."/>
            <person name="Nolan M."/>
            <person name="Ohm R."/>
            <person name="Pangilinan J."/>
            <person name="Park H.-J."/>
            <person name="Ramirez L."/>
            <person name="Alfaro M."/>
            <person name="Sun H."/>
            <person name="Tritt A."/>
            <person name="Yoshinaga Y."/>
            <person name="Zwiers L.-H."/>
            <person name="Turgeon B."/>
            <person name="Goodwin S."/>
            <person name="Spatafora J."/>
            <person name="Crous P."/>
            <person name="Grigoriev I."/>
        </authorList>
    </citation>
    <scope>NUCLEOTIDE SEQUENCE</scope>
    <source>
        <strain evidence="1">CBS 121167</strain>
    </source>
</reference>
<protein>
    <submittedName>
        <fullName evidence="1">Uncharacterized protein</fullName>
    </submittedName>
</protein>